<dbReference type="GO" id="GO:0008278">
    <property type="term" value="C:cohesin complex"/>
    <property type="evidence" value="ECO:0007669"/>
    <property type="project" value="TreeGrafter"/>
</dbReference>
<dbReference type="InterPro" id="IPR039662">
    <property type="entry name" value="Cohesin_Scc3/SA"/>
</dbReference>
<dbReference type="GO" id="GO:0005634">
    <property type="term" value="C:nucleus"/>
    <property type="evidence" value="ECO:0007669"/>
    <property type="project" value="TreeGrafter"/>
</dbReference>
<evidence type="ECO:0000256" key="1">
    <source>
        <dbReference type="ARBA" id="ARBA00005486"/>
    </source>
</evidence>
<feature type="compositionally biased region" description="Polar residues" evidence="2">
    <location>
        <begin position="984"/>
        <end position="996"/>
    </location>
</feature>
<feature type="region of interest" description="Disordered" evidence="2">
    <location>
        <begin position="970"/>
        <end position="1018"/>
    </location>
</feature>
<dbReference type="Proteomes" id="UP001154078">
    <property type="component" value="Chromosome 1"/>
</dbReference>
<gene>
    <name evidence="4" type="ORF">MELIAE_LOCUS432</name>
</gene>
<dbReference type="OrthoDB" id="498590at2759"/>
<feature type="domain" description="Cohesin subunit SCC3/SA HEAT-repeats" evidence="3">
    <location>
        <begin position="444"/>
        <end position="591"/>
    </location>
</feature>
<evidence type="ECO:0000313" key="4">
    <source>
        <dbReference type="EMBL" id="CAH0546223.1"/>
    </source>
</evidence>
<dbReference type="GO" id="GO:0000785">
    <property type="term" value="C:chromatin"/>
    <property type="evidence" value="ECO:0007669"/>
    <property type="project" value="TreeGrafter"/>
</dbReference>
<name>A0A9P0AQY6_BRAAE</name>
<sequence length="1018" mass="119019">MGDLSKKISSLSQPHSTPKKARSEQILSPQFSSINTSLIEFDDPDDYEETLDNSADYDTYFNTAPRKIPRSGNIWQEFKPIRNDGLYYNVIFEPDQAERHAKYLLESYETGAKSVMLEILQFFIDTCGFQSINISELYNFSNIDMTQVISAMEKTKKEITRHGIFDLNQRLPVNMRMGIFNFVQKLLQVAYENNIVFRDTFAKHTLNCLYKLASSEMYCIKLTGAILCSKFLTEFSCMYNQLENDGKTKHRERLLEYMEYMFTIFTKNWFIGDKRWNAFKREVAKEMKFWLKYCPSMFTSSFDMIPYISRCLKDESSLIRKEILNTCESLIKGDDINEVKSKFINELHHEICNRNLDVNDDVAIKALNIWKYMQNNHPKCITYNRDMKSVLLANLYISSFPIAQAAAELVYDILKKDNEEPKKVLIKLSDQLSNEDNSHLGSFLVEAFFNYDEITHWESYISLMANSKIAIDRQENLFKMAYYSVYQTLKGCPRHLRYKSITGPEASTDVHVNVGRHFLTNIPQFLNKFEAYPGIIINILDIVLLINTSDNYGNIYQNILSNLNELFNLYENSEVLEKIAEVLYFLKNNRQVANVNKLLDVYSNLYMVKSLESSENPQELKLISLKISILFSKFDLTEIPWENLYIWKTNEEYTEHLVVACKWYLIWTLRKIICNIQKPNNVQINNLKAHCNIYTRRGDLIFTLSNITLGFKMFIALTELYKKFAEEFQQIIQSPKTLDKLKLKMGEDENRYFEYLGKKIIENKDISIKDKQRCVVGAVELIWLTVASSERFINIFKHYHSHFNEIGYIIEDALVDLKPYDRHHNLIMRTIFEVYKDIRDKHESFSMDDAESKLLKSLAKQFSLVKSVKFELEFVLEGIQIALSDEKNLLFLYTLTHFLEGLTQDEKDIAKKYIQTRAKNNKFHNKESVVYFYNRLSMKNRTVTTVVKKAKPKRPPKLVPKQLKVQIEKVAKSQKKDLQKGKSRSPSGSETTNLSLLTIHDESGDNGQISEFDSDEEV</sequence>
<feature type="compositionally biased region" description="Basic and acidic residues" evidence="2">
    <location>
        <begin position="970"/>
        <end position="980"/>
    </location>
</feature>
<reference evidence="4" key="1">
    <citation type="submission" date="2021-12" db="EMBL/GenBank/DDBJ databases">
        <authorList>
            <person name="King R."/>
        </authorList>
    </citation>
    <scope>NUCLEOTIDE SEQUENCE</scope>
</reference>
<dbReference type="PANTHER" id="PTHR11199">
    <property type="entry name" value="STROMAL ANTIGEN"/>
    <property type="match status" value="1"/>
</dbReference>
<dbReference type="Pfam" id="PF24571">
    <property type="entry name" value="HEAT_SCC3-SA"/>
    <property type="match status" value="1"/>
</dbReference>
<protein>
    <recommendedName>
        <fullName evidence="3">Cohesin subunit SCC3/SA HEAT-repeats domain-containing protein</fullName>
    </recommendedName>
</protein>
<dbReference type="GO" id="GO:0007062">
    <property type="term" value="P:sister chromatid cohesion"/>
    <property type="evidence" value="ECO:0007669"/>
    <property type="project" value="TreeGrafter"/>
</dbReference>
<comment type="similarity">
    <text evidence="1">Belongs to the SCC3 family.</text>
</comment>
<dbReference type="EMBL" id="OV121132">
    <property type="protein sequence ID" value="CAH0546223.1"/>
    <property type="molecule type" value="Genomic_DNA"/>
</dbReference>
<proteinExistence type="inferred from homology"/>
<evidence type="ECO:0000259" key="3">
    <source>
        <dbReference type="Pfam" id="PF24571"/>
    </source>
</evidence>
<dbReference type="PANTHER" id="PTHR11199:SF0">
    <property type="entry name" value="LD34181P-RELATED"/>
    <property type="match status" value="1"/>
</dbReference>
<dbReference type="AlphaFoldDB" id="A0A9P0AQY6"/>
<keyword evidence="5" id="KW-1185">Reference proteome</keyword>
<feature type="region of interest" description="Disordered" evidence="2">
    <location>
        <begin position="1"/>
        <end position="26"/>
    </location>
</feature>
<dbReference type="GO" id="GO:0003682">
    <property type="term" value="F:chromatin binding"/>
    <property type="evidence" value="ECO:0007669"/>
    <property type="project" value="TreeGrafter"/>
</dbReference>
<accession>A0A9P0AQY6</accession>
<dbReference type="InterPro" id="IPR056396">
    <property type="entry name" value="HEAT_SCC3-SA"/>
</dbReference>
<evidence type="ECO:0000256" key="2">
    <source>
        <dbReference type="SAM" id="MobiDB-lite"/>
    </source>
</evidence>
<dbReference type="InterPro" id="IPR016024">
    <property type="entry name" value="ARM-type_fold"/>
</dbReference>
<organism evidence="4 5">
    <name type="scientific">Brassicogethes aeneus</name>
    <name type="common">Rape pollen beetle</name>
    <name type="synonym">Meligethes aeneus</name>
    <dbReference type="NCBI Taxonomy" id="1431903"/>
    <lineage>
        <taxon>Eukaryota</taxon>
        <taxon>Metazoa</taxon>
        <taxon>Ecdysozoa</taxon>
        <taxon>Arthropoda</taxon>
        <taxon>Hexapoda</taxon>
        <taxon>Insecta</taxon>
        <taxon>Pterygota</taxon>
        <taxon>Neoptera</taxon>
        <taxon>Endopterygota</taxon>
        <taxon>Coleoptera</taxon>
        <taxon>Polyphaga</taxon>
        <taxon>Cucujiformia</taxon>
        <taxon>Nitidulidae</taxon>
        <taxon>Meligethinae</taxon>
        <taxon>Brassicogethes</taxon>
    </lineage>
</organism>
<dbReference type="SUPFAM" id="SSF48371">
    <property type="entry name" value="ARM repeat"/>
    <property type="match status" value="1"/>
</dbReference>
<feature type="compositionally biased region" description="Polar residues" evidence="2">
    <location>
        <begin position="7"/>
        <end position="16"/>
    </location>
</feature>
<evidence type="ECO:0000313" key="5">
    <source>
        <dbReference type="Proteomes" id="UP001154078"/>
    </source>
</evidence>